<protein>
    <submittedName>
        <fullName evidence="1">Uncharacterized protein</fullName>
    </submittedName>
</protein>
<organism evidence="1 2">
    <name type="scientific">Iodobacter arcticus</name>
    <dbReference type="NCBI Taxonomy" id="590593"/>
    <lineage>
        <taxon>Bacteria</taxon>
        <taxon>Pseudomonadati</taxon>
        <taxon>Pseudomonadota</taxon>
        <taxon>Betaproteobacteria</taxon>
        <taxon>Neisseriales</taxon>
        <taxon>Chitinibacteraceae</taxon>
        <taxon>Iodobacter</taxon>
    </lineage>
</organism>
<keyword evidence="2" id="KW-1185">Reference proteome</keyword>
<reference evidence="2" key="1">
    <citation type="journal article" date="2019" name="Int. J. Syst. Evol. Microbiol.">
        <title>The Global Catalogue of Microorganisms (GCM) 10K type strain sequencing project: providing services to taxonomists for standard genome sequencing and annotation.</title>
        <authorList>
            <consortium name="The Broad Institute Genomics Platform"/>
            <consortium name="The Broad Institute Genome Sequencing Center for Infectious Disease"/>
            <person name="Wu L."/>
            <person name="Ma J."/>
        </authorList>
    </citation>
    <scope>NUCLEOTIDE SEQUENCE [LARGE SCALE GENOMIC DNA]</scope>
    <source>
        <strain evidence="2">CCUG 62945</strain>
    </source>
</reference>
<dbReference type="Proteomes" id="UP001596473">
    <property type="component" value="Unassembled WGS sequence"/>
</dbReference>
<dbReference type="RefSeq" id="WP_380187678.1">
    <property type="nucleotide sequence ID" value="NZ_JBHTBQ010000014.1"/>
</dbReference>
<accession>A0ABW2QWE7</accession>
<proteinExistence type="predicted"/>
<evidence type="ECO:0000313" key="1">
    <source>
        <dbReference type="EMBL" id="MFC7420042.1"/>
    </source>
</evidence>
<evidence type="ECO:0000313" key="2">
    <source>
        <dbReference type="Proteomes" id="UP001596473"/>
    </source>
</evidence>
<gene>
    <name evidence="1" type="ORF">ACFQNF_09105</name>
</gene>
<dbReference type="EMBL" id="JBHTBQ010000014">
    <property type="protein sequence ID" value="MFC7420042.1"/>
    <property type="molecule type" value="Genomic_DNA"/>
</dbReference>
<comment type="caution">
    <text evidence="1">The sequence shown here is derived from an EMBL/GenBank/DDBJ whole genome shotgun (WGS) entry which is preliminary data.</text>
</comment>
<name>A0ABW2QWE7_9NEIS</name>
<sequence>MRSELVARLVAAASQNLKRLSFSTTPLLQEECFLAGTQNNLKANGRYYHHCLFIHQYK</sequence>